<evidence type="ECO:0000313" key="3">
    <source>
        <dbReference type="Proteomes" id="UP001642409"/>
    </source>
</evidence>
<keyword evidence="3" id="KW-1185">Reference proteome</keyword>
<gene>
    <name evidence="1" type="ORF">HINF_LOCUS56714</name>
    <name evidence="2" type="ORF">HINF_LOCUS73219</name>
</gene>
<dbReference type="Proteomes" id="UP001642409">
    <property type="component" value="Unassembled WGS sequence"/>
</dbReference>
<dbReference type="EMBL" id="CATOUU010001053">
    <property type="protein sequence ID" value="CAI9969069.1"/>
    <property type="molecule type" value="Genomic_DNA"/>
</dbReference>
<dbReference type="AlphaFoldDB" id="A0AA86UV42"/>
<reference evidence="2 3" key="2">
    <citation type="submission" date="2024-07" db="EMBL/GenBank/DDBJ databases">
        <authorList>
            <person name="Akdeniz Z."/>
        </authorList>
    </citation>
    <scope>NUCLEOTIDE SEQUENCE [LARGE SCALE GENOMIC DNA]</scope>
</reference>
<proteinExistence type="predicted"/>
<comment type="caution">
    <text evidence="1">The sequence shown here is derived from an EMBL/GenBank/DDBJ whole genome shotgun (WGS) entry which is preliminary data.</text>
</comment>
<protein>
    <submittedName>
        <fullName evidence="2">Hypothetical_protein</fullName>
    </submittedName>
</protein>
<name>A0AA86UV42_9EUKA</name>
<accession>A0AA86UV42</accession>
<evidence type="ECO:0000313" key="1">
    <source>
        <dbReference type="EMBL" id="CAI9969069.1"/>
    </source>
</evidence>
<sequence length="119" mass="13852">MIHRLVYFLDTQKSPICDLSFTKDIVSDVGALMNTFKALQKFSAQTAHQNLVKTQFIKNQQTYSAVIFFKENQTVLFVVSEATDAFEQKLQKVSEKMFNLKQNERIREEVVEVLKNELE</sequence>
<dbReference type="EMBL" id="CAXDID020000595">
    <property type="protein sequence ID" value="CAL6105347.1"/>
    <property type="molecule type" value="Genomic_DNA"/>
</dbReference>
<reference evidence="1" key="1">
    <citation type="submission" date="2023-06" db="EMBL/GenBank/DDBJ databases">
        <authorList>
            <person name="Kurt Z."/>
        </authorList>
    </citation>
    <scope>NUCLEOTIDE SEQUENCE</scope>
</reference>
<organism evidence="1">
    <name type="scientific">Hexamita inflata</name>
    <dbReference type="NCBI Taxonomy" id="28002"/>
    <lineage>
        <taxon>Eukaryota</taxon>
        <taxon>Metamonada</taxon>
        <taxon>Diplomonadida</taxon>
        <taxon>Hexamitidae</taxon>
        <taxon>Hexamitinae</taxon>
        <taxon>Hexamita</taxon>
    </lineage>
</organism>
<evidence type="ECO:0000313" key="2">
    <source>
        <dbReference type="EMBL" id="CAL6105347.1"/>
    </source>
</evidence>